<feature type="coiled-coil region" evidence="1">
    <location>
        <begin position="120"/>
        <end position="150"/>
    </location>
</feature>
<proteinExistence type="predicted"/>
<gene>
    <name evidence="4" type="ORF">AB8U03_17865</name>
</gene>
<evidence type="ECO:0000313" key="5">
    <source>
        <dbReference type="Proteomes" id="UP001564657"/>
    </source>
</evidence>
<dbReference type="InterPro" id="IPR018878">
    <property type="entry name" value="ORF6C_dom"/>
</dbReference>
<keyword evidence="1" id="KW-0175">Coiled coil</keyword>
<organism evidence="4 5">
    <name type="scientific">Clostridium moutaii</name>
    <dbReference type="NCBI Taxonomy" id="3240932"/>
    <lineage>
        <taxon>Bacteria</taxon>
        <taxon>Bacillati</taxon>
        <taxon>Bacillota</taxon>
        <taxon>Clostridia</taxon>
        <taxon>Eubacteriales</taxon>
        <taxon>Clostridiaceae</taxon>
        <taxon>Clostridium</taxon>
    </lineage>
</organism>
<reference evidence="4 5" key="1">
    <citation type="submission" date="2024-08" db="EMBL/GenBank/DDBJ databases">
        <title>Clostridium lapicellarii sp. nov., and Clostridium renhuaiense sp. nov., two species isolated from the mud in a fermentation cellar used for producing sauce-flavour Chinese liquors.</title>
        <authorList>
            <person name="Yang F."/>
            <person name="Wang H."/>
            <person name="Chen L.Q."/>
            <person name="Zhou N."/>
            <person name="Lu J.J."/>
            <person name="Pu X.X."/>
            <person name="Wan B."/>
            <person name="Wang L."/>
            <person name="Liu S.J."/>
        </authorList>
    </citation>
    <scope>NUCLEOTIDE SEQUENCE [LARGE SCALE GENOMIC DNA]</scope>
    <source>
        <strain evidence="4 5">MT-5</strain>
    </source>
</reference>
<protein>
    <submittedName>
        <fullName evidence="4">ORF6C domain-containing protein</fullName>
    </submittedName>
</protein>
<feature type="domain" description="KilA-N DNA-binding" evidence="2">
    <location>
        <begin position="6"/>
        <end position="91"/>
    </location>
</feature>
<dbReference type="Pfam" id="PF10552">
    <property type="entry name" value="ORF6C"/>
    <property type="match status" value="1"/>
</dbReference>
<sequence>MNNLVPVTYNNERILTTEQLAQVYKTTINNIKNNFNNNLKHFEEGKHYYKLEGSKLKAFKSQVNNIDLPINKFASHLYLWTERGADRHCKILDTDKAWEQFDHLEETYFRVKENKPLTALEELRLHYKVLEEHREEIKAIRDDVKDLKENSPLYTIECKEIQSVVQRVGTRALGGHGSRAYNDRSLRGKIYSDIQHQLRREFGVRRYEAIKRCQFQKAKEIIQAYKVPTILQDQIVALNNQISVEEVI</sequence>
<evidence type="ECO:0000256" key="1">
    <source>
        <dbReference type="SAM" id="Coils"/>
    </source>
</evidence>
<keyword evidence="5" id="KW-1185">Reference proteome</keyword>
<dbReference type="Pfam" id="PF10543">
    <property type="entry name" value="ORF6N"/>
    <property type="match status" value="1"/>
</dbReference>
<evidence type="ECO:0000259" key="2">
    <source>
        <dbReference type="Pfam" id="PF10543"/>
    </source>
</evidence>
<comment type="caution">
    <text evidence="4">The sequence shown here is derived from an EMBL/GenBank/DDBJ whole genome shotgun (WGS) entry which is preliminary data.</text>
</comment>
<evidence type="ECO:0000313" key="4">
    <source>
        <dbReference type="EMBL" id="MEY8002015.1"/>
    </source>
</evidence>
<dbReference type="EMBL" id="JBGEWD010000039">
    <property type="protein sequence ID" value="MEY8002015.1"/>
    <property type="molecule type" value="Genomic_DNA"/>
</dbReference>
<evidence type="ECO:0000259" key="3">
    <source>
        <dbReference type="Pfam" id="PF10552"/>
    </source>
</evidence>
<dbReference type="Proteomes" id="UP001564657">
    <property type="component" value="Unassembled WGS sequence"/>
</dbReference>
<dbReference type="RefSeq" id="WP_369705912.1">
    <property type="nucleotide sequence ID" value="NZ_JBGEWD010000039.1"/>
</dbReference>
<feature type="domain" description="ORF6C" evidence="3">
    <location>
        <begin position="123"/>
        <end position="235"/>
    </location>
</feature>
<dbReference type="InterPro" id="IPR018873">
    <property type="entry name" value="KilA-N_DNA-bd_domain"/>
</dbReference>
<name>A0ABV4BTC9_9CLOT</name>
<accession>A0ABV4BTC9</accession>